<dbReference type="AlphaFoldDB" id="X0UN09"/>
<feature type="non-terminal residue" evidence="1">
    <location>
        <position position="71"/>
    </location>
</feature>
<protein>
    <submittedName>
        <fullName evidence="1">Uncharacterized protein</fullName>
    </submittedName>
</protein>
<proteinExistence type="predicted"/>
<accession>X0UN09</accession>
<reference evidence="1" key="1">
    <citation type="journal article" date="2014" name="Front. Microbiol.">
        <title>High frequency of phylogenetically diverse reductive dehalogenase-homologous genes in deep subseafloor sedimentary metagenomes.</title>
        <authorList>
            <person name="Kawai M."/>
            <person name="Futagami T."/>
            <person name="Toyoda A."/>
            <person name="Takaki Y."/>
            <person name="Nishi S."/>
            <person name="Hori S."/>
            <person name="Arai W."/>
            <person name="Tsubouchi T."/>
            <person name="Morono Y."/>
            <person name="Uchiyama I."/>
            <person name="Ito T."/>
            <person name="Fujiyama A."/>
            <person name="Inagaki F."/>
            <person name="Takami H."/>
        </authorList>
    </citation>
    <scope>NUCLEOTIDE SEQUENCE</scope>
    <source>
        <strain evidence="1">Expedition CK06-06</strain>
    </source>
</reference>
<sequence>MSTNIKNVLLTLALTYKSNGSNRSNTLLDFRHEFQVLLSSVNSKELLITITDWYLQGVSILGCENVIEDGR</sequence>
<comment type="caution">
    <text evidence="1">The sequence shown here is derived from an EMBL/GenBank/DDBJ whole genome shotgun (WGS) entry which is preliminary data.</text>
</comment>
<dbReference type="EMBL" id="BARS01029670">
    <property type="protein sequence ID" value="GAG07149.1"/>
    <property type="molecule type" value="Genomic_DNA"/>
</dbReference>
<name>X0UN09_9ZZZZ</name>
<gene>
    <name evidence="1" type="ORF">S01H1_46338</name>
</gene>
<organism evidence="1">
    <name type="scientific">marine sediment metagenome</name>
    <dbReference type="NCBI Taxonomy" id="412755"/>
    <lineage>
        <taxon>unclassified sequences</taxon>
        <taxon>metagenomes</taxon>
        <taxon>ecological metagenomes</taxon>
    </lineage>
</organism>
<evidence type="ECO:0000313" key="1">
    <source>
        <dbReference type="EMBL" id="GAG07149.1"/>
    </source>
</evidence>